<dbReference type="EMBL" id="PEKN01000001">
    <property type="protein sequence ID" value="PIK19891.1"/>
    <property type="molecule type" value="Genomic_DNA"/>
</dbReference>
<name>A0A2G8I8X2_PREIN</name>
<feature type="region of interest" description="Disordered" evidence="1">
    <location>
        <begin position="37"/>
        <end position="67"/>
    </location>
</feature>
<evidence type="ECO:0000313" key="2">
    <source>
        <dbReference type="EMBL" id="PIK19891.1"/>
    </source>
</evidence>
<dbReference type="Proteomes" id="UP000230046">
    <property type="component" value="Unassembled WGS sequence"/>
</dbReference>
<gene>
    <name evidence="2" type="ORF">CTI18_00265</name>
</gene>
<accession>A0A2G8I8X2</accession>
<dbReference type="RefSeq" id="WP_099835136.1">
    <property type="nucleotide sequence ID" value="NZ_PEKN01000001.1"/>
</dbReference>
<reference evidence="2 3" key="1">
    <citation type="submission" date="2017-11" db="EMBL/GenBank/DDBJ databases">
        <title>Genome sequencing of Prevotella intermedia KCOM 1653.</title>
        <authorList>
            <person name="Kook J.-K."/>
            <person name="Park S.-N."/>
            <person name="Lim Y.K."/>
        </authorList>
    </citation>
    <scope>NUCLEOTIDE SEQUENCE [LARGE SCALE GENOMIC DNA]</scope>
    <source>
        <strain evidence="2 3">KCOM 1653</strain>
    </source>
</reference>
<sequence>MKKKNETVRKAYLKPNISVVQVEESCCLLAGSPGVRPGKGGEGAQQGNINVVPIVSDDNNPDDELEG</sequence>
<evidence type="ECO:0000256" key="1">
    <source>
        <dbReference type="SAM" id="MobiDB-lite"/>
    </source>
</evidence>
<proteinExistence type="predicted"/>
<comment type="caution">
    <text evidence="2">The sequence shown here is derived from an EMBL/GenBank/DDBJ whole genome shotgun (WGS) entry which is preliminary data.</text>
</comment>
<evidence type="ECO:0000313" key="3">
    <source>
        <dbReference type="Proteomes" id="UP000230046"/>
    </source>
</evidence>
<protein>
    <submittedName>
        <fullName evidence="2">Uncharacterized protein</fullName>
    </submittedName>
</protein>
<dbReference type="AlphaFoldDB" id="A0A2G8I8X2"/>
<organism evidence="2 3">
    <name type="scientific">Prevotella intermedia</name>
    <dbReference type="NCBI Taxonomy" id="28131"/>
    <lineage>
        <taxon>Bacteria</taxon>
        <taxon>Pseudomonadati</taxon>
        <taxon>Bacteroidota</taxon>
        <taxon>Bacteroidia</taxon>
        <taxon>Bacteroidales</taxon>
        <taxon>Prevotellaceae</taxon>
        <taxon>Prevotella</taxon>
    </lineage>
</organism>